<name>A0A9W8IEI7_9FUNG</name>
<evidence type="ECO:0000256" key="1">
    <source>
        <dbReference type="SAM" id="MobiDB-lite"/>
    </source>
</evidence>
<dbReference type="EMBL" id="JANBUW010000033">
    <property type="protein sequence ID" value="KAJ2850422.1"/>
    <property type="molecule type" value="Genomic_DNA"/>
</dbReference>
<dbReference type="AlphaFoldDB" id="A0A9W8IEI7"/>
<feature type="domain" description="C2H2-type" evidence="2">
    <location>
        <begin position="578"/>
        <end position="600"/>
    </location>
</feature>
<feature type="region of interest" description="Disordered" evidence="1">
    <location>
        <begin position="403"/>
        <end position="435"/>
    </location>
</feature>
<organism evidence="3 4">
    <name type="scientific">Coemansia brasiliensis</name>
    <dbReference type="NCBI Taxonomy" id="2650707"/>
    <lineage>
        <taxon>Eukaryota</taxon>
        <taxon>Fungi</taxon>
        <taxon>Fungi incertae sedis</taxon>
        <taxon>Zoopagomycota</taxon>
        <taxon>Kickxellomycotina</taxon>
        <taxon>Kickxellomycetes</taxon>
        <taxon>Kickxellales</taxon>
        <taxon>Kickxellaceae</taxon>
        <taxon>Coemansia</taxon>
    </lineage>
</organism>
<dbReference type="Proteomes" id="UP001139887">
    <property type="component" value="Unassembled WGS sequence"/>
</dbReference>
<accession>A0A9W8IEI7</accession>
<evidence type="ECO:0000313" key="4">
    <source>
        <dbReference type="Proteomes" id="UP001139887"/>
    </source>
</evidence>
<evidence type="ECO:0000259" key="2">
    <source>
        <dbReference type="PROSITE" id="PS00028"/>
    </source>
</evidence>
<feature type="region of interest" description="Disordered" evidence="1">
    <location>
        <begin position="643"/>
        <end position="669"/>
    </location>
</feature>
<feature type="compositionally biased region" description="Low complexity" evidence="1">
    <location>
        <begin position="405"/>
        <end position="431"/>
    </location>
</feature>
<dbReference type="Gene3D" id="3.30.160.60">
    <property type="entry name" value="Classic Zinc Finger"/>
    <property type="match status" value="1"/>
</dbReference>
<feature type="compositionally biased region" description="Low complexity" evidence="1">
    <location>
        <begin position="27"/>
        <end position="41"/>
    </location>
</feature>
<protein>
    <recommendedName>
        <fullName evidence="2">C2H2-type domain-containing protein</fullName>
    </recommendedName>
</protein>
<evidence type="ECO:0000313" key="3">
    <source>
        <dbReference type="EMBL" id="KAJ2850422.1"/>
    </source>
</evidence>
<keyword evidence="4" id="KW-1185">Reference proteome</keyword>
<proteinExistence type="predicted"/>
<dbReference type="OrthoDB" id="338531at2759"/>
<sequence length="765" mass="83157">MQTPTATPRQRLASLNDTPQRTALSMSRTPATTTAATSSTASKPQALSFANGFIPEDYMGYLGGGPFNRFALALKSSLDNEIDWACARLASATQQAPEGWSIMQHAPFLLEAIVGALERARKDLSGRQRVSDIRKALMGDSGSAMRVIRAQERGELLATILFNIAQVGENAHEMAQDPRVFLEITQWLQHDGVVRMRAELLDVLDVLVPLAPVPPLEARIREWPRMSSPAAVDLLALVEAQLWAELVRLACCSSERTLVLGALRVMVQLIAWHPQLARDVLQLPVPRRIGSREIVGCLVNSRLAELVLSSDIEMVSAALELLLNTVRVEAMAKALDHERGRGATPVSSGAQTPVFGILRTQSREIAEEESAPSMLPTGLVSLVALVLQQWMAAVCPPPAVPPPVAASGAAGSRQAVAQQQQPQQNQGTNRPPTEPELREACTWVLLNYEFAQQQQEGRPLYVSINDLFSRYTIAKQGQTAPRIGRALTLNEIVRVVAAVFPRTNIQTVPTNTKLPGQPSETMIALHLKQKTQHIVPIPELPAAPASTEEAAASKGTPAAAAATVATAATSETTSANVCMWIGCQENFTSEEQAIQHLQTHTADADACRWRSCNRVPLGTSNSADIVLWLKRHVLIHGPFYTQETEADTESKKPADTETASAATENNNTEDNAKRKVLDLILPSSADQQQQQQLVLRLVLQGVGVVEQLQKWADRRSGAQGEHDCARVWRCSDEVVERIMYIAAQTSTPVAVYAARLLAALSKPNL</sequence>
<feature type="compositionally biased region" description="Polar residues" evidence="1">
    <location>
        <begin position="1"/>
        <end position="26"/>
    </location>
</feature>
<gene>
    <name evidence="3" type="ORF">IWW36_001912</name>
</gene>
<feature type="compositionally biased region" description="Low complexity" evidence="1">
    <location>
        <begin position="656"/>
        <end position="669"/>
    </location>
</feature>
<comment type="caution">
    <text evidence="3">The sequence shown here is derived from an EMBL/GenBank/DDBJ whole genome shotgun (WGS) entry which is preliminary data.</text>
</comment>
<dbReference type="InterPro" id="IPR013087">
    <property type="entry name" value="Znf_C2H2_type"/>
</dbReference>
<feature type="region of interest" description="Disordered" evidence="1">
    <location>
        <begin position="1"/>
        <end position="41"/>
    </location>
</feature>
<dbReference type="PROSITE" id="PS00028">
    <property type="entry name" value="ZINC_FINGER_C2H2_1"/>
    <property type="match status" value="1"/>
</dbReference>
<reference evidence="3" key="1">
    <citation type="submission" date="2022-07" db="EMBL/GenBank/DDBJ databases">
        <title>Phylogenomic reconstructions and comparative analyses of Kickxellomycotina fungi.</title>
        <authorList>
            <person name="Reynolds N.K."/>
            <person name="Stajich J.E."/>
            <person name="Barry K."/>
            <person name="Grigoriev I.V."/>
            <person name="Crous P."/>
            <person name="Smith M.E."/>
        </authorList>
    </citation>
    <scope>NUCLEOTIDE SEQUENCE</scope>
    <source>
        <strain evidence="3">NRRL 1566</strain>
    </source>
</reference>